<dbReference type="SUPFAM" id="SSF52047">
    <property type="entry name" value="RNI-like"/>
    <property type="match status" value="1"/>
</dbReference>
<keyword evidence="2" id="KW-1185">Reference proteome</keyword>
<dbReference type="OrthoDB" id="10520722at2759"/>
<dbReference type="EMBL" id="KV453849">
    <property type="protein sequence ID" value="ODV86619.1"/>
    <property type="molecule type" value="Genomic_DNA"/>
</dbReference>
<name>A0A1E4T4D7_9ASCO</name>
<proteinExistence type="predicted"/>
<gene>
    <name evidence="1" type="ORF">CANARDRAFT_27047</name>
</gene>
<accession>A0A1E4T4D7</accession>
<organism evidence="1 2">
    <name type="scientific">[Candida] arabinofermentans NRRL YB-2248</name>
    <dbReference type="NCBI Taxonomy" id="983967"/>
    <lineage>
        <taxon>Eukaryota</taxon>
        <taxon>Fungi</taxon>
        <taxon>Dikarya</taxon>
        <taxon>Ascomycota</taxon>
        <taxon>Saccharomycotina</taxon>
        <taxon>Pichiomycetes</taxon>
        <taxon>Pichiales</taxon>
        <taxon>Pichiaceae</taxon>
        <taxon>Ogataea</taxon>
        <taxon>Ogataea/Candida clade</taxon>
    </lineage>
</organism>
<reference evidence="2" key="1">
    <citation type="submission" date="2016-04" db="EMBL/GenBank/DDBJ databases">
        <title>Comparative genomics of biotechnologically important yeasts.</title>
        <authorList>
            <consortium name="DOE Joint Genome Institute"/>
            <person name="Riley R."/>
            <person name="Haridas S."/>
            <person name="Wolfe K.H."/>
            <person name="Lopes M.R."/>
            <person name="Hittinger C.T."/>
            <person name="Goker M."/>
            <person name="Salamov A."/>
            <person name="Wisecaver J."/>
            <person name="Long T.M."/>
            <person name="Aerts A.L."/>
            <person name="Barry K."/>
            <person name="Choi C."/>
            <person name="Clum A."/>
            <person name="Coughlan A.Y."/>
            <person name="Deshpande S."/>
            <person name="Douglass A.P."/>
            <person name="Hanson S.J."/>
            <person name="Klenk H.-P."/>
            <person name="Labutti K."/>
            <person name="Lapidus A."/>
            <person name="Lindquist E."/>
            <person name="Lipzen A."/>
            <person name="Meier-Kolthoff J.P."/>
            <person name="Ohm R.A."/>
            <person name="Otillar R.P."/>
            <person name="Pangilinan J."/>
            <person name="Peng Y."/>
            <person name="Rokas A."/>
            <person name="Rosa C.A."/>
            <person name="Scheuner C."/>
            <person name="Sibirny A.A."/>
            <person name="Slot J.C."/>
            <person name="Stielow J.B."/>
            <person name="Sun H."/>
            <person name="Kurtzman C.P."/>
            <person name="Blackwell M."/>
            <person name="Grigoriev I.V."/>
            <person name="Jeffries T.W."/>
        </authorList>
    </citation>
    <scope>NUCLEOTIDE SEQUENCE [LARGE SCALE GENOMIC DNA]</scope>
    <source>
        <strain evidence="2">NRRL YB-2248</strain>
    </source>
</reference>
<dbReference type="Proteomes" id="UP000094801">
    <property type="component" value="Unassembled WGS sequence"/>
</dbReference>
<protein>
    <recommendedName>
        <fullName evidence="3">F-box domain-containing protein</fullName>
    </recommendedName>
</protein>
<sequence>MPTCLPLEIQGEILSHLDLRESIQLLYKTYHSETIYGWKHALLNRIRQKLRIFAAKSDVHLAEFDGPNFNPNSVYLNSEEFGRLKQIVENEKLNYQEQLLISEIEFATNIKSYDTSMEKLVNTFPLPNLISLHMILDGSLSNNKLRFLNHVKRLEIEVATPDVMIGFHHNICNLANLEELHLTILYPDREYPDIYLNQQFQIPKMKKLTVKAFAGDLDIIYHLMNCSKYLQELYLRFNETGLFNLNLALSWLTTDNLKVLDIVSFQDDDNRRVSTDWEPDLQSLRKLQYLERLIIDGVNFTSNLKFLDKFQNLKEASLRSTKDPEYSPILEANSVVNLRYKNQNLNLEKLELDDTYILSHELVCLRHCPNLINLKLNAVILKQFFNFNFLERLRTLDVTILSDRLPILTATAKSVKNIGWPPNLTSLKLVLVSNDERKKYHSLDTMLHHLSIMQLPHSMTSLEIGLETTSRLGKESIFNRTDLHVNAFINSMLPPNLQHLKLVGLDKYFPQWQWWNMKFLINTTDLQLPQSLITLVIYNSFIEGSMNLPNLRSISIRDSFFKDDEFLNSNFAEGFKLDVFNCCYDSQDLRKINNLNNGINISKVQKTKPEEVVLWRHNKRIYLLNGPIIKSAVMA</sequence>
<evidence type="ECO:0000313" key="1">
    <source>
        <dbReference type="EMBL" id="ODV86619.1"/>
    </source>
</evidence>
<dbReference type="AlphaFoldDB" id="A0A1E4T4D7"/>
<evidence type="ECO:0000313" key="2">
    <source>
        <dbReference type="Proteomes" id="UP000094801"/>
    </source>
</evidence>
<evidence type="ECO:0008006" key="3">
    <source>
        <dbReference type="Google" id="ProtNLM"/>
    </source>
</evidence>